<dbReference type="PROSITE" id="PS00058">
    <property type="entry name" value="DNA_MISMATCH_REPAIR_1"/>
    <property type="match status" value="1"/>
</dbReference>
<dbReference type="SUPFAM" id="SSF54211">
    <property type="entry name" value="Ribosomal protein S5 domain 2-like"/>
    <property type="match status" value="1"/>
</dbReference>
<comment type="similarity">
    <text evidence="1">Belongs to the DNA mismatch repair MutL/HexB family.</text>
</comment>
<reference evidence="6" key="1">
    <citation type="submission" date="2013-08" db="EMBL/GenBank/DDBJ databases">
        <authorList>
            <person name="Mendez C."/>
            <person name="Richter M."/>
            <person name="Ferrer M."/>
            <person name="Sanchez J."/>
        </authorList>
    </citation>
    <scope>NUCLEOTIDE SEQUENCE</scope>
</reference>
<dbReference type="InterPro" id="IPR020568">
    <property type="entry name" value="Ribosomal_Su5_D2-typ_SF"/>
</dbReference>
<dbReference type="Pfam" id="PF01119">
    <property type="entry name" value="DNA_mis_repair"/>
    <property type="match status" value="1"/>
</dbReference>
<dbReference type="CDD" id="cd16926">
    <property type="entry name" value="HATPase_MutL-MLH-PMS-like"/>
    <property type="match status" value="1"/>
</dbReference>
<evidence type="ECO:0000256" key="3">
    <source>
        <dbReference type="ARBA" id="ARBA00023204"/>
    </source>
</evidence>
<gene>
    <name evidence="6" type="ORF">B1B_10602</name>
</gene>
<evidence type="ECO:0000256" key="1">
    <source>
        <dbReference type="ARBA" id="ARBA00006082"/>
    </source>
</evidence>
<feature type="domain" description="DNA mismatch repair protein S5" evidence="5">
    <location>
        <begin position="212"/>
        <end position="330"/>
    </location>
</feature>
<sequence>MAMAIQVLSPELVLQIAAGEVIERPASALKELMENSLDAGARMISVDLERGGIGMIRVCDDGCGIPQQELALALHPHASSKIRSTEDLASIRTLGFRGEALASIAAVSRVRIASRVRGEDVGYALTWPGGTLEPAPLMHPLGTTVEAREVFFEIPARRRFLRSERTEFQHCLDCFRRLAIAHPKIRFCLHQDGKPVLDLDPALDLESESERLALLLGSGFIDSAIHLAGEHLGIHLSGWFIEPRHASSAASPELWLVNGRTVQDRLLRHAVRQAYADVLYGQSRPRYVARLAIPPASVDVNVHPQKLEVKFRDAPSVHQAILRLLRSAWQKGAAGPVAIPTGTACPPDTGAGSGASGQPAFGKVREDRLDAGSSLAYLRDIATPLSIATEPGRLGFALAQVGNAYIVSESANGLVIIDFHAAHERILYEELKQALQSPSLAAQTLLLPIPLAFGVREVDALLSWREPLRELGYDLDATGPRSVQLRSHPALLEVTLAVSALEKLAQEPPDASSPDVLIRVFQEVVADLGCQGAVHAGRNLTVAEMNALLRTLEQTPSGDFCNHGRPTWIRFEYAELDRRFHRGR</sequence>
<keyword evidence="2" id="KW-0227">DNA damage</keyword>
<keyword evidence="3" id="KW-0234">DNA repair</keyword>
<dbReference type="Gene3D" id="3.30.230.10">
    <property type="match status" value="1"/>
</dbReference>
<dbReference type="InterPro" id="IPR038973">
    <property type="entry name" value="MutL/Mlh/Pms-like"/>
</dbReference>
<protein>
    <submittedName>
        <fullName evidence="6">DNA mismatch repair protein mutL</fullName>
    </submittedName>
</protein>
<dbReference type="Gene3D" id="3.30.565.10">
    <property type="entry name" value="Histidine kinase-like ATPase, C-terminal domain"/>
    <property type="match status" value="1"/>
</dbReference>
<dbReference type="HAMAP" id="MF_00149">
    <property type="entry name" value="DNA_mis_repair"/>
    <property type="match status" value="1"/>
</dbReference>
<dbReference type="GO" id="GO:0140664">
    <property type="term" value="F:ATP-dependent DNA damage sensor activity"/>
    <property type="evidence" value="ECO:0007669"/>
    <property type="project" value="InterPro"/>
</dbReference>
<dbReference type="Pfam" id="PF08676">
    <property type="entry name" value="MutL_C"/>
    <property type="match status" value="1"/>
</dbReference>
<organism evidence="6">
    <name type="scientific">mine drainage metagenome</name>
    <dbReference type="NCBI Taxonomy" id="410659"/>
    <lineage>
        <taxon>unclassified sequences</taxon>
        <taxon>metagenomes</taxon>
        <taxon>ecological metagenomes</taxon>
    </lineage>
</organism>
<dbReference type="GO" id="GO:0030983">
    <property type="term" value="F:mismatched DNA binding"/>
    <property type="evidence" value="ECO:0007669"/>
    <property type="project" value="InterPro"/>
</dbReference>
<dbReference type="GO" id="GO:0006298">
    <property type="term" value="P:mismatch repair"/>
    <property type="evidence" value="ECO:0007669"/>
    <property type="project" value="InterPro"/>
</dbReference>
<dbReference type="InterPro" id="IPR014790">
    <property type="entry name" value="MutL_C"/>
</dbReference>
<dbReference type="GO" id="GO:0016887">
    <property type="term" value="F:ATP hydrolysis activity"/>
    <property type="evidence" value="ECO:0007669"/>
    <property type="project" value="InterPro"/>
</dbReference>
<dbReference type="InterPro" id="IPR036890">
    <property type="entry name" value="HATPase_C_sf"/>
</dbReference>
<accession>T0ZWY2</accession>
<dbReference type="InterPro" id="IPR013507">
    <property type="entry name" value="DNA_mismatch_S5_2-like"/>
</dbReference>
<dbReference type="Pfam" id="PF13589">
    <property type="entry name" value="HATPase_c_3"/>
    <property type="match status" value="1"/>
</dbReference>
<dbReference type="InterPro" id="IPR037198">
    <property type="entry name" value="MutL_C_sf"/>
</dbReference>
<dbReference type="Gene3D" id="3.30.1370.100">
    <property type="entry name" value="MutL, C-terminal domain, regulatory subdomain"/>
    <property type="match status" value="1"/>
</dbReference>
<dbReference type="InterPro" id="IPR002099">
    <property type="entry name" value="MutL/Mlh/PMS"/>
</dbReference>
<proteinExistence type="inferred from homology"/>
<dbReference type="EMBL" id="AUZY01006912">
    <property type="protein sequence ID" value="EQD52726.1"/>
    <property type="molecule type" value="Genomic_DNA"/>
</dbReference>
<evidence type="ECO:0000259" key="5">
    <source>
        <dbReference type="SMART" id="SM01340"/>
    </source>
</evidence>
<dbReference type="SUPFAM" id="SSF55874">
    <property type="entry name" value="ATPase domain of HSP90 chaperone/DNA topoisomerase II/histidine kinase"/>
    <property type="match status" value="1"/>
</dbReference>
<feature type="domain" description="MutL C-terminal dimerisation" evidence="4">
    <location>
        <begin position="397"/>
        <end position="540"/>
    </location>
</feature>
<reference evidence="6" key="2">
    <citation type="journal article" date="2014" name="ISME J.">
        <title>Microbial stratification in low pH oxic and suboxic macroscopic growths along an acid mine drainage.</title>
        <authorList>
            <person name="Mendez-Garcia C."/>
            <person name="Mesa V."/>
            <person name="Sprenger R.R."/>
            <person name="Richter M."/>
            <person name="Diez M.S."/>
            <person name="Solano J."/>
            <person name="Bargiela R."/>
            <person name="Golyshina O.V."/>
            <person name="Manteca A."/>
            <person name="Ramos J.L."/>
            <person name="Gallego J.R."/>
            <person name="Llorente I."/>
            <person name="Martins Dos Santos V.A."/>
            <person name="Jensen O.N."/>
            <person name="Pelaez A.I."/>
            <person name="Sanchez J."/>
            <person name="Ferrer M."/>
        </authorList>
    </citation>
    <scope>NUCLEOTIDE SEQUENCE</scope>
</reference>
<dbReference type="PANTHER" id="PTHR10073:SF12">
    <property type="entry name" value="DNA MISMATCH REPAIR PROTEIN MLH1"/>
    <property type="match status" value="1"/>
</dbReference>
<dbReference type="PANTHER" id="PTHR10073">
    <property type="entry name" value="DNA MISMATCH REPAIR PROTEIN MLH, PMS, MUTL"/>
    <property type="match status" value="1"/>
</dbReference>
<dbReference type="SMART" id="SM00853">
    <property type="entry name" value="MutL_C"/>
    <property type="match status" value="1"/>
</dbReference>
<dbReference type="GO" id="GO:0005524">
    <property type="term" value="F:ATP binding"/>
    <property type="evidence" value="ECO:0007669"/>
    <property type="project" value="InterPro"/>
</dbReference>
<dbReference type="SMART" id="SM01340">
    <property type="entry name" value="DNA_mis_repair"/>
    <property type="match status" value="1"/>
</dbReference>
<dbReference type="InterPro" id="IPR014721">
    <property type="entry name" value="Ribsml_uS5_D2-typ_fold_subgr"/>
</dbReference>
<dbReference type="InterPro" id="IPR042120">
    <property type="entry name" value="MutL_C_dimsub"/>
</dbReference>
<dbReference type="GO" id="GO:0032300">
    <property type="term" value="C:mismatch repair complex"/>
    <property type="evidence" value="ECO:0007669"/>
    <property type="project" value="InterPro"/>
</dbReference>
<dbReference type="FunFam" id="3.30.565.10:FF:000003">
    <property type="entry name" value="DNA mismatch repair endonuclease MutL"/>
    <property type="match status" value="1"/>
</dbReference>
<evidence type="ECO:0000313" key="6">
    <source>
        <dbReference type="EMBL" id="EQD52726.1"/>
    </source>
</evidence>
<dbReference type="InterPro" id="IPR020667">
    <property type="entry name" value="DNA_mismatch_repair_MutL"/>
</dbReference>
<dbReference type="NCBIfam" id="TIGR00585">
    <property type="entry name" value="mutl"/>
    <property type="match status" value="1"/>
</dbReference>
<name>T0ZWY2_9ZZZZ</name>
<comment type="caution">
    <text evidence="6">The sequence shown here is derived from an EMBL/GenBank/DDBJ whole genome shotgun (WGS) entry which is preliminary data.</text>
</comment>
<dbReference type="SUPFAM" id="SSF118116">
    <property type="entry name" value="DNA mismatch repair protein MutL"/>
    <property type="match status" value="1"/>
</dbReference>
<evidence type="ECO:0000256" key="2">
    <source>
        <dbReference type="ARBA" id="ARBA00022763"/>
    </source>
</evidence>
<dbReference type="AlphaFoldDB" id="T0ZWY2"/>
<dbReference type="Gene3D" id="3.30.1540.20">
    <property type="entry name" value="MutL, C-terminal domain, dimerisation subdomain"/>
    <property type="match status" value="1"/>
</dbReference>
<dbReference type="InterPro" id="IPR014762">
    <property type="entry name" value="DNA_mismatch_repair_CS"/>
</dbReference>
<evidence type="ECO:0000259" key="4">
    <source>
        <dbReference type="SMART" id="SM00853"/>
    </source>
</evidence>
<dbReference type="InterPro" id="IPR042121">
    <property type="entry name" value="MutL_C_regsub"/>
</dbReference>